<accession>A0A2P2IP10</accession>
<evidence type="ECO:0000313" key="1">
    <source>
        <dbReference type="EMBL" id="MBW82917.1"/>
    </source>
</evidence>
<dbReference type="EMBL" id="GGEC01002434">
    <property type="protein sequence ID" value="MBW82917.1"/>
    <property type="molecule type" value="Transcribed_RNA"/>
</dbReference>
<dbReference type="AlphaFoldDB" id="A0A2P2IP10"/>
<reference evidence="1" key="1">
    <citation type="submission" date="2018-02" db="EMBL/GenBank/DDBJ databases">
        <title>Rhizophora mucronata_Transcriptome.</title>
        <authorList>
            <person name="Meera S.P."/>
            <person name="Sreeshan A."/>
            <person name="Augustine A."/>
        </authorList>
    </citation>
    <scope>NUCLEOTIDE SEQUENCE</scope>
    <source>
        <tissue evidence="1">Leaf</tissue>
    </source>
</reference>
<protein>
    <submittedName>
        <fullName evidence="1">Uncharacterized protein</fullName>
    </submittedName>
</protein>
<sequence>MSTQYLNKPESKMELISRS</sequence>
<name>A0A2P2IP10_RHIMU</name>
<organism evidence="1">
    <name type="scientific">Rhizophora mucronata</name>
    <name type="common">Asiatic mangrove</name>
    <dbReference type="NCBI Taxonomy" id="61149"/>
    <lineage>
        <taxon>Eukaryota</taxon>
        <taxon>Viridiplantae</taxon>
        <taxon>Streptophyta</taxon>
        <taxon>Embryophyta</taxon>
        <taxon>Tracheophyta</taxon>
        <taxon>Spermatophyta</taxon>
        <taxon>Magnoliopsida</taxon>
        <taxon>eudicotyledons</taxon>
        <taxon>Gunneridae</taxon>
        <taxon>Pentapetalae</taxon>
        <taxon>rosids</taxon>
        <taxon>fabids</taxon>
        <taxon>Malpighiales</taxon>
        <taxon>Rhizophoraceae</taxon>
        <taxon>Rhizophora</taxon>
    </lineage>
</organism>
<proteinExistence type="predicted"/>